<keyword evidence="15 20" id="KW-0472">Membrane</keyword>
<dbReference type="GO" id="GO:0032534">
    <property type="term" value="P:regulation of microvillus assembly"/>
    <property type="evidence" value="ECO:0007669"/>
    <property type="project" value="TreeGrafter"/>
</dbReference>
<dbReference type="PANTHER" id="PTHR12067:SF5">
    <property type="entry name" value="PODOCALYXIN"/>
    <property type="match status" value="1"/>
</dbReference>
<dbReference type="AlphaFoldDB" id="A0A8T0APL3"/>
<dbReference type="InterPro" id="IPR013836">
    <property type="entry name" value="CD34/Podocalyxin"/>
</dbReference>
<dbReference type="PANTHER" id="PTHR12067">
    <property type="entry name" value="PODOCALYXIN"/>
    <property type="match status" value="1"/>
</dbReference>
<protein>
    <recommendedName>
        <fullName evidence="9">Podocalyxin</fullName>
    </recommendedName>
    <alternativeName>
        <fullName evidence="18">Podocalyxin-like protein 1</fullName>
    </alternativeName>
</protein>
<feature type="compositionally biased region" description="Polar residues" evidence="19">
    <location>
        <begin position="194"/>
        <end position="246"/>
    </location>
</feature>
<dbReference type="GO" id="GO:0001726">
    <property type="term" value="C:ruffle"/>
    <property type="evidence" value="ECO:0007669"/>
    <property type="project" value="UniProtKB-SubCell"/>
</dbReference>
<evidence type="ECO:0000256" key="2">
    <source>
        <dbReference type="ARBA" id="ARBA00004221"/>
    </source>
</evidence>
<feature type="chain" id="PRO_5035886673" description="Podocalyxin" evidence="21">
    <location>
        <begin position="20"/>
        <end position="451"/>
    </location>
</feature>
<evidence type="ECO:0000256" key="15">
    <source>
        <dbReference type="ARBA" id="ARBA00023136"/>
    </source>
</evidence>
<dbReference type="GO" id="GO:0016477">
    <property type="term" value="P:cell migration"/>
    <property type="evidence" value="ECO:0007669"/>
    <property type="project" value="InterPro"/>
</dbReference>
<dbReference type="Pfam" id="PF06365">
    <property type="entry name" value="CD34_antigen"/>
    <property type="match status" value="1"/>
</dbReference>
<evidence type="ECO:0000256" key="3">
    <source>
        <dbReference type="ARBA" id="ARBA00004285"/>
    </source>
</evidence>
<dbReference type="GO" id="GO:0031528">
    <property type="term" value="C:microvillus membrane"/>
    <property type="evidence" value="ECO:0007669"/>
    <property type="project" value="TreeGrafter"/>
</dbReference>
<dbReference type="GO" id="GO:0016324">
    <property type="term" value="C:apical plasma membrane"/>
    <property type="evidence" value="ECO:0007669"/>
    <property type="project" value="UniProtKB-SubCell"/>
</dbReference>
<feature type="region of interest" description="Disordered" evidence="19">
    <location>
        <begin position="80"/>
        <end position="246"/>
    </location>
</feature>
<evidence type="ECO:0000256" key="21">
    <source>
        <dbReference type="SAM" id="SignalP"/>
    </source>
</evidence>
<evidence type="ECO:0000256" key="17">
    <source>
        <dbReference type="ARBA" id="ARBA00023273"/>
    </source>
</evidence>
<organism evidence="22 23">
    <name type="scientific">Silurus meridionalis</name>
    <name type="common">Southern catfish</name>
    <name type="synonym">Silurus soldatovi meridionalis</name>
    <dbReference type="NCBI Taxonomy" id="175797"/>
    <lineage>
        <taxon>Eukaryota</taxon>
        <taxon>Metazoa</taxon>
        <taxon>Chordata</taxon>
        <taxon>Craniata</taxon>
        <taxon>Vertebrata</taxon>
        <taxon>Euteleostomi</taxon>
        <taxon>Actinopterygii</taxon>
        <taxon>Neopterygii</taxon>
        <taxon>Teleostei</taxon>
        <taxon>Ostariophysi</taxon>
        <taxon>Siluriformes</taxon>
        <taxon>Siluridae</taxon>
        <taxon>Silurus</taxon>
    </lineage>
</organism>
<evidence type="ECO:0000256" key="11">
    <source>
        <dbReference type="ARBA" id="ARBA00022692"/>
    </source>
</evidence>
<evidence type="ECO:0000256" key="10">
    <source>
        <dbReference type="ARBA" id="ARBA00022475"/>
    </source>
</evidence>
<evidence type="ECO:0000256" key="5">
    <source>
        <dbReference type="ARBA" id="ARBA00004479"/>
    </source>
</evidence>
<gene>
    <name evidence="22" type="ORF">HF521_007656</name>
</gene>
<feature type="compositionally biased region" description="Low complexity" evidence="19">
    <location>
        <begin position="121"/>
        <end position="143"/>
    </location>
</feature>
<accession>A0A8T0APL3</accession>
<keyword evidence="12 21" id="KW-0732">Signal</keyword>
<keyword evidence="11 20" id="KW-0812">Transmembrane</keyword>
<feature type="compositionally biased region" description="Low complexity" evidence="19">
    <location>
        <begin position="160"/>
        <end position="193"/>
    </location>
</feature>
<keyword evidence="17" id="KW-0966">Cell projection</keyword>
<dbReference type="GO" id="GO:0033634">
    <property type="term" value="P:positive regulation of cell-cell adhesion mediated by integrin"/>
    <property type="evidence" value="ECO:0007669"/>
    <property type="project" value="TreeGrafter"/>
</dbReference>
<evidence type="ECO:0000313" key="23">
    <source>
        <dbReference type="Proteomes" id="UP000606274"/>
    </source>
</evidence>
<dbReference type="GO" id="GO:0030175">
    <property type="term" value="C:filopodium"/>
    <property type="evidence" value="ECO:0007669"/>
    <property type="project" value="UniProtKB-SubCell"/>
</dbReference>
<sequence>MQIPWTILLLGFLLHDVDGEKPTTIAYKTAVSSMPTKSTTVSSVSTLLTSSTPVNSILPISTKLPLSESSTIGLASTQLTQTTNKVTSPNTSQNVRNNSANPEKATTTNISPYSTKKSEPTELTSTKETTTNPTSNSATAHSSISPTTLAPPFHSPANISKTPPTDSNTTSSTASSPNITTPTTLSPNITTPTAGSPNITTPTAGSPNITTPTAGSLNITTPTAGSPNITTPTAGSPNITTPTAGHLNTPTATLTPEISTQKSTIGFNLQSTPAEKISKTEKNFNVTVSANKNGKYLESMCARLMEVVNATINCTMVGTETGGNYKFKSLHIFMLTETQKDKDSSKDNTKDRRNMLIAVGASCGALMFILFAFGIYCNCHRLSYRKNQQHLTEELQTVENGYHDNPTLEVMEVQPEMQEKKLSLNGEFNDSWIVPYDNLCKDIPDEEDTHL</sequence>
<proteinExistence type="inferred from homology"/>
<comment type="caution">
    <text evidence="22">The sequence shown here is derived from an EMBL/GenBank/DDBJ whole genome shotgun (WGS) entry which is preliminary data.</text>
</comment>
<evidence type="ECO:0000256" key="4">
    <source>
        <dbReference type="ARBA" id="ARBA00004466"/>
    </source>
</evidence>
<name>A0A8T0APL3_SILME</name>
<keyword evidence="16" id="KW-0325">Glycoprotein</keyword>
<evidence type="ECO:0000256" key="19">
    <source>
        <dbReference type="SAM" id="MobiDB-lite"/>
    </source>
</evidence>
<dbReference type="EMBL" id="JABFDY010000018">
    <property type="protein sequence ID" value="KAF7693903.1"/>
    <property type="molecule type" value="Genomic_DNA"/>
</dbReference>
<evidence type="ECO:0000256" key="12">
    <source>
        <dbReference type="ARBA" id="ARBA00022729"/>
    </source>
</evidence>
<feature type="compositionally biased region" description="Polar residues" evidence="19">
    <location>
        <begin position="80"/>
        <end position="113"/>
    </location>
</feature>
<evidence type="ECO:0000313" key="22">
    <source>
        <dbReference type="EMBL" id="KAF7693903.1"/>
    </source>
</evidence>
<dbReference type="Proteomes" id="UP000606274">
    <property type="component" value="Unassembled WGS sequence"/>
</dbReference>
<evidence type="ECO:0000256" key="7">
    <source>
        <dbReference type="ARBA" id="ARBA00004510"/>
    </source>
</evidence>
<evidence type="ECO:0000256" key="1">
    <source>
        <dbReference type="ARBA" id="ARBA00004105"/>
    </source>
</evidence>
<evidence type="ECO:0000256" key="20">
    <source>
        <dbReference type="SAM" id="Phobius"/>
    </source>
</evidence>
<feature type="transmembrane region" description="Helical" evidence="20">
    <location>
        <begin position="355"/>
        <end position="377"/>
    </location>
</feature>
<keyword evidence="10" id="KW-1003">Cell membrane</keyword>
<feature type="signal peptide" evidence="21">
    <location>
        <begin position="1"/>
        <end position="19"/>
    </location>
</feature>
<dbReference type="GO" id="GO:0030027">
    <property type="term" value="C:lamellipodium"/>
    <property type="evidence" value="ECO:0007669"/>
    <property type="project" value="UniProtKB-SubCell"/>
</dbReference>
<dbReference type="GO" id="GO:0022408">
    <property type="term" value="P:negative regulation of cell-cell adhesion"/>
    <property type="evidence" value="ECO:0007669"/>
    <property type="project" value="TreeGrafter"/>
</dbReference>
<evidence type="ECO:0000256" key="13">
    <source>
        <dbReference type="ARBA" id="ARBA00022889"/>
    </source>
</evidence>
<evidence type="ECO:0000256" key="8">
    <source>
        <dbReference type="ARBA" id="ARBA00007029"/>
    </source>
</evidence>
<keyword evidence="14 20" id="KW-1133">Transmembrane helix</keyword>
<dbReference type="GO" id="GO:0007155">
    <property type="term" value="P:cell adhesion"/>
    <property type="evidence" value="ECO:0007669"/>
    <property type="project" value="UniProtKB-KW"/>
</dbReference>
<evidence type="ECO:0000256" key="18">
    <source>
        <dbReference type="ARBA" id="ARBA00031141"/>
    </source>
</evidence>
<dbReference type="InterPro" id="IPR017403">
    <property type="entry name" value="PODXL"/>
</dbReference>
<keyword evidence="23" id="KW-1185">Reference proteome</keyword>
<evidence type="ECO:0000256" key="9">
    <source>
        <dbReference type="ARBA" id="ARBA00017371"/>
    </source>
</evidence>
<keyword evidence="13" id="KW-0130">Cell adhesion</keyword>
<dbReference type="GO" id="GO:0045121">
    <property type="term" value="C:membrane raft"/>
    <property type="evidence" value="ECO:0007669"/>
    <property type="project" value="UniProtKB-SubCell"/>
</dbReference>
<reference evidence="22" key="1">
    <citation type="submission" date="2020-08" db="EMBL/GenBank/DDBJ databases">
        <title>Chromosome-level assembly of Southern catfish (Silurus meridionalis) provides insights into visual adaptation to the nocturnal and benthic lifestyles.</title>
        <authorList>
            <person name="Zhang Y."/>
            <person name="Wang D."/>
            <person name="Peng Z."/>
        </authorList>
    </citation>
    <scope>NUCLEOTIDE SEQUENCE</scope>
    <source>
        <strain evidence="22">SWU-2019-XX</strain>
        <tissue evidence="22">Muscle</tissue>
    </source>
</reference>
<evidence type="ECO:0000256" key="14">
    <source>
        <dbReference type="ARBA" id="ARBA00022989"/>
    </source>
</evidence>
<comment type="similarity">
    <text evidence="8">Belongs to the podocalyxin family.</text>
</comment>
<comment type="subcellular location">
    <subcellularLocation>
        <location evidence="2">Apical cell membrane</location>
    </subcellularLocation>
    <subcellularLocation>
        <location evidence="6">Cell projection</location>
        <location evidence="6">Filopodium</location>
    </subcellularLocation>
    <subcellularLocation>
        <location evidence="7">Cell projection</location>
        <location evidence="7">Lamellipodium</location>
    </subcellularLocation>
    <subcellularLocation>
        <location evidence="1">Cell projection</location>
        <location evidence="1">Microvillus</location>
    </subcellularLocation>
    <subcellularLocation>
        <location evidence="4">Cell projection</location>
        <location evidence="4">Ruffle</location>
    </subcellularLocation>
    <subcellularLocation>
        <location evidence="3">Membrane raft</location>
    </subcellularLocation>
    <subcellularLocation>
        <location evidence="5">Membrane</location>
        <topology evidence="5">Single-pass type I membrane protein</topology>
    </subcellularLocation>
</comment>
<evidence type="ECO:0000256" key="16">
    <source>
        <dbReference type="ARBA" id="ARBA00023180"/>
    </source>
</evidence>
<evidence type="ECO:0000256" key="6">
    <source>
        <dbReference type="ARBA" id="ARBA00004486"/>
    </source>
</evidence>